<dbReference type="AlphaFoldDB" id="A0A177KMY7"/>
<sequence>MSRRNFLLNFLLWVVSFVLGYKVREDESTIIKDGSVVSEEIATVNQQLAENATKLTDVLSLDKTLEGGTSDKDNYSKLLTLVSNVKTNESGLYIPNGKYYCSENLTIEGIRNIRIDGEIIMASGKMLELVFNSASSFACDWHINRVSGKVRVSGLKNGQVAVQYATELELYALGGDSLRSSIAYSQFWLGTIATLRLFSEGTSTGWINENAFYGGRYVDIIIDGNYTHNNNTFYKPMLENANVNIARGSSNVLEGVRFEGTNTITFGKNSFGNLIEKTWTSLDATLYSTLPNSSFETIIDNGVGNVVSKQQQKDLHVDRIINLQYSSKNIDYSIITKENNKLKYIAQVQDIASTGVIPCPSFPIGFSTRCSDSFFRIYIKFYNESMQKIQMDESIISTDLSWNAKKQRYQSSANMATNRVLLKPNPIIKYFEFRLVTGSGTAIPVEYVTLDFICKQTDNYGYITDKLKSKTAIPLATNTTQLVGDFDITDVVYNKNRVAGGKIGWTPITINPTTWKAFGEIDA</sequence>
<dbReference type="OrthoDB" id="2869160at2"/>
<reference evidence="1 2" key="1">
    <citation type="submission" date="2016-01" db="EMBL/GenBank/DDBJ databases">
        <title>Investigation of taxonomic status of Bacillus aminovorans.</title>
        <authorList>
            <person name="Verma A."/>
            <person name="Pal Y."/>
            <person name="Krishnamurthi S."/>
        </authorList>
    </citation>
    <scope>NUCLEOTIDE SEQUENCE [LARGE SCALE GENOMIC DNA]</scope>
    <source>
        <strain evidence="1 2">DSM 4337</strain>
    </source>
</reference>
<name>A0A177KMY7_9BACI</name>
<comment type="caution">
    <text evidence="1">The sequence shown here is derived from an EMBL/GenBank/DDBJ whole genome shotgun (WGS) entry which is preliminary data.</text>
</comment>
<organism evidence="1 2">
    <name type="scientific">Domibacillus aminovorans</name>
    <dbReference type="NCBI Taxonomy" id="29332"/>
    <lineage>
        <taxon>Bacteria</taxon>
        <taxon>Bacillati</taxon>
        <taxon>Bacillota</taxon>
        <taxon>Bacilli</taxon>
        <taxon>Bacillales</taxon>
        <taxon>Bacillaceae</taxon>
        <taxon>Domibacillus</taxon>
    </lineage>
</organism>
<accession>A0A177KMY7</accession>
<evidence type="ECO:0000313" key="1">
    <source>
        <dbReference type="EMBL" id="OAH54504.1"/>
    </source>
</evidence>
<gene>
    <name evidence="1" type="ORF">AWH48_07870</name>
</gene>
<dbReference type="RefSeq" id="WP_063975154.1">
    <property type="nucleotide sequence ID" value="NZ_LQWZ01000033.1"/>
</dbReference>
<protein>
    <recommendedName>
        <fullName evidence="3">Pectate lyase superfamily protein domain-containing protein</fullName>
    </recommendedName>
</protein>
<dbReference type="EMBL" id="LQWZ01000033">
    <property type="protein sequence ID" value="OAH54504.1"/>
    <property type="molecule type" value="Genomic_DNA"/>
</dbReference>
<evidence type="ECO:0008006" key="3">
    <source>
        <dbReference type="Google" id="ProtNLM"/>
    </source>
</evidence>
<evidence type="ECO:0000313" key="2">
    <source>
        <dbReference type="Proteomes" id="UP000077271"/>
    </source>
</evidence>
<dbReference type="Proteomes" id="UP000077271">
    <property type="component" value="Unassembled WGS sequence"/>
</dbReference>
<proteinExistence type="predicted"/>